<protein>
    <submittedName>
        <fullName evidence="2">Uncharacterized protein</fullName>
    </submittedName>
</protein>
<keyword evidence="1" id="KW-1133">Transmembrane helix</keyword>
<dbReference type="AlphaFoldDB" id="M0DYW4"/>
<evidence type="ECO:0000313" key="2">
    <source>
        <dbReference type="EMBL" id="ELZ39294.1"/>
    </source>
</evidence>
<keyword evidence="1" id="KW-0472">Membrane</keyword>
<evidence type="ECO:0000256" key="1">
    <source>
        <dbReference type="SAM" id="Phobius"/>
    </source>
</evidence>
<keyword evidence="3" id="KW-1185">Reference proteome</keyword>
<proteinExistence type="predicted"/>
<dbReference type="Proteomes" id="UP000011586">
    <property type="component" value="Unassembled WGS sequence"/>
</dbReference>
<organism evidence="2 3">
    <name type="scientific">Halorubrum californiense DSM 19288</name>
    <dbReference type="NCBI Taxonomy" id="1227465"/>
    <lineage>
        <taxon>Archaea</taxon>
        <taxon>Methanobacteriati</taxon>
        <taxon>Methanobacteriota</taxon>
        <taxon>Stenosarchaea group</taxon>
        <taxon>Halobacteria</taxon>
        <taxon>Halobacteriales</taxon>
        <taxon>Haloferacaceae</taxon>
        <taxon>Halorubrum</taxon>
    </lineage>
</organism>
<dbReference type="EMBL" id="AOJK01000080">
    <property type="protein sequence ID" value="ELZ39294.1"/>
    <property type="molecule type" value="Genomic_DNA"/>
</dbReference>
<feature type="transmembrane region" description="Helical" evidence="1">
    <location>
        <begin position="14"/>
        <end position="36"/>
    </location>
</feature>
<keyword evidence="1" id="KW-0812">Transmembrane</keyword>
<gene>
    <name evidence="2" type="ORF">C463_17148</name>
</gene>
<sequence>MDAIQFAFAPVTELLFMLFYVVVPVTFLVVGTAIVIDAEVTSRLVLLLYLVPMGMIRAWIGSLDPQTDDLEISFS</sequence>
<feature type="transmembrane region" description="Helical" evidence="1">
    <location>
        <begin position="43"/>
        <end position="60"/>
    </location>
</feature>
<accession>M0DYW4</accession>
<name>M0DYW4_9EURY</name>
<dbReference type="RefSeq" id="WP_008446145.1">
    <property type="nucleotide sequence ID" value="NZ_AOJK01000080.1"/>
</dbReference>
<comment type="caution">
    <text evidence="2">The sequence shown here is derived from an EMBL/GenBank/DDBJ whole genome shotgun (WGS) entry which is preliminary data.</text>
</comment>
<reference evidence="2 3" key="1">
    <citation type="journal article" date="2014" name="PLoS Genet.">
        <title>Phylogenetically driven sequencing of extremely halophilic archaea reveals strategies for static and dynamic osmo-response.</title>
        <authorList>
            <person name="Becker E.A."/>
            <person name="Seitzer P.M."/>
            <person name="Tritt A."/>
            <person name="Larsen D."/>
            <person name="Krusor M."/>
            <person name="Yao A.I."/>
            <person name="Wu D."/>
            <person name="Madern D."/>
            <person name="Eisen J.A."/>
            <person name="Darling A.E."/>
            <person name="Facciotti M.T."/>
        </authorList>
    </citation>
    <scope>NUCLEOTIDE SEQUENCE [LARGE SCALE GENOMIC DNA]</scope>
    <source>
        <strain evidence="2 3">DSM 19288</strain>
    </source>
</reference>
<evidence type="ECO:0000313" key="3">
    <source>
        <dbReference type="Proteomes" id="UP000011586"/>
    </source>
</evidence>